<feature type="region of interest" description="Disordered" evidence="1">
    <location>
        <begin position="53"/>
        <end position="213"/>
    </location>
</feature>
<dbReference type="CDD" id="cd09917">
    <property type="entry name" value="F-box_SF"/>
    <property type="match status" value="1"/>
</dbReference>
<evidence type="ECO:0000313" key="4">
    <source>
        <dbReference type="Proteomes" id="UP001175001"/>
    </source>
</evidence>
<name>A0AA39Z314_9PEZI</name>
<comment type="caution">
    <text evidence="3">The sequence shown here is derived from an EMBL/GenBank/DDBJ whole genome shotgun (WGS) entry which is preliminary data.</text>
</comment>
<reference evidence="3" key="1">
    <citation type="submission" date="2023-06" db="EMBL/GenBank/DDBJ databases">
        <title>Multi-omics analyses reveal the molecular pathogenesis toolkit of Lasiodiplodia hormozganensis, a cross-kingdom pathogen.</title>
        <authorList>
            <person name="Felix C."/>
            <person name="Meneses R."/>
            <person name="Goncalves M.F.M."/>
            <person name="Tilleman L."/>
            <person name="Duarte A.S."/>
            <person name="Jorrin-Novo J.V."/>
            <person name="Van De Peer Y."/>
            <person name="Deforce D."/>
            <person name="Van Nieuwerburgh F."/>
            <person name="Esteves A.C."/>
            <person name="Alves A."/>
        </authorList>
    </citation>
    <scope>NUCLEOTIDE SEQUENCE</scope>
    <source>
        <strain evidence="3">CBS 339.90</strain>
    </source>
</reference>
<dbReference type="Proteomes" id="UP001175001">
    <property type="component" value="Unassembled WGS sequence"/>
</dbReference>
<evidence type="ECO:0000313" key="3">
    <source>
        <dbReference type="EMBL" id="KAK0663204.1"/>
    </source>
</evidence>
<keyword evidence="4" id="KW-1185">Reference proteome</keyword>
<feature type="compositionally biased region" description="Polar residues" evidence="1">
    <location>
        <begin position="53"/>
        <end position="103"/>
    </location>
</feature>
<dbReference type="EMBL" id="JAUJDW010000004">
    <property type="protein sequence ID" value="KAK0663204.1"/>
    <property type="molecule type" value="Genomic_DNA"/>
</dbReference>
<sequence length="703" mass="77510">MPRRASHFLRLVHIFLFLSLKSTKAVASFLPLLDSPPWTNRMSSSKRMDIQSILNPTNGNEANDNNDAQRNSQIGAAPESSESQRTSSALPDHQQQGQTTASLPGQLKSKGKRQASNSPLADSSSPGLRRKRTKPNLKISPSVANSPFPPSNFSIAGRTPDKPSGHVTAPENTSFGLGIEGLSTSGEGSFSTSSAGPAHSASPTKGYGPMTSLASSFGQLFQDVKKDGEKQEDGKTSGGASTASGGDTKMSGTEEDPYDAIMASLETTEADELPEEVDIGSPTPPSSPVIPAQSQLPAQHKLPNHKGKNKQPKMVFSIGEAIMSQNDVLLNVCNFMGLRDFFNFYCVSKRFYVLVNSHYTTYMKQLARNHAPLASTIFPYQLYKRACIRDPMYRTRPAHASDDPSTYINPVLNRSTQTLSATTQPITPANTNAAPEVIRTVPGLRWVLMCAYREAIAHDILLCLALEGHRFPGHIMGTVLRIWGLMDHPFNGTRLAVIHDIRQWSNRDIFVGLMFFIKLDMRFSDPLLGSGECVLRRLFMGQRSLVVLWEALRGLTARTRAEVLHLLVRWDCTMARDISDKLARGEGGAADSVFGVPVHQIGMLCREGWRQGAPLLLRPDQLVLRESARRGLNMQRCFLDFMLWGYIDWTWLVNIPRPDLKELEEEDRKRRAGEPTVESGGQDGKREFSSGSFRAPKVSSNND</sequence>
<feature type="compositionally biased region" description="Basic and acidic residues" evidence="1">
    <location>
        <begin position="663"/>
        <end position="673"/>
    </location>
</feature>
<feature type="chain" id="PRO_5041327743" description="F-box domain-containing protein" evidence="2">
    <location>
        <begin position="28"/>
        <end position="703"/>
    </location>
</feature>
<gene>
    <name evidence="3" type="ORF">DIS24_g1288</name>
</gene>
<accession>A0AA39Z314</accession>
<feature type="compositionally biased region" description="Basic and acidic residues" evidence="1">
    <location>
        <begin position="226"/>
        <end position="235"/>
    </location>
</feature>
<feature type="signal peptide" evidence="2">
    <location>
        <begin position="1"/>
        <end position="27"/>
    </location>
</feature>
<feature type="compositionally biased region" description="Polar residues" evidence="1">
    <location>
        <begin position="114"/>
        <end position="126"/>
    </location>
</feature>
<keyword evidence="2" id="KW-0732">Signal</keyword>
<dbReference type="AlphaFoldDB" id="A0AA39Z314"/>
<evidence type="ECO:0000256" key="2">
    <source>
        <dbReference type="SAM" id="SignalP"/>
    </source>
</evidence>
<organism evidence="3 4">
    <name type="scientific">Lasiodiplodia hormozganensis</name>
    <dbReference type="NCBI Taxonomy" id="869390"/>
    <lineage>
        <taxon>Eukaryota</taxon>
        <taxon>Fungi</taxon>
        <taxon>Dikarya</taxon>
        <taxon>Ascomycota</taxon>
        <taxon>Pezizomycotina</taxon>
        <taxon>Dothideomycetes</taxon>
        <taxon>Dothideomycetes incertae sedis</taxon>
        <taxon>Botryosphaeriales</taxon>
        <taxon>Botryosphaeriaceae</taxon>
        <taxon>Lasiodiplodia</taxon>
    </lineage>
</organism>
<feature type="compositionally biased region" description="Low complexity" evidence="1">
    <location>
        <begin position="180"/>
        <end position="196"/>
    </location>
</feature>
<feature type="compositionally biased region" description="Low complexity" evidence="1">
    <location>
        <begin position="238"/>
        <end position="249"/>
    </location>
</feature>
<feature type="region of interest" description="Disordered" evidence="1">
    <location>
        <begin position="663"/>
        <end position="703"/>
    </location>
</feature>
<evidence type="ECO:0000256" key="1">
    <source>
        <dbReference type="SAM" id="MobiDB-lite"/>
    </source>
</evidence>
<evidence type="ECO:0008006" key="5">
    <source>
        <dbReference type="Google" id="ProtNLM"/>
    </source>
</evidence>
<feature type="region of interest" description="Disordered" evidence="1">
    <location>
        <begin position="275"/>
        <end position="310"/>
    </location>
</feature>
<feature type="region of interest" description="Disordered" evidence="1">
    <location>
        <begin position="226"/>
        <end position="255"/>
    </location>
</feature>
<proteinExistence type="predicted"/>
<protein>
    <recommendedName>
        <fullName evidence="5">F-box domain-containing protein</fullName>
    </recommendedName>
</protein>